<name>A0A829WCB3_9FIRM</name>
<protein>
    <submittedName>
        <fullName evidence="1">Uncharacterized protein</fullName>
    </submittedName>
</protein>
<dbReference type="Proteomes" id="UP000315200">
    <property type="component" value="Unassembled WGS sequence"/>
</dbReference>
<gene>
    <name evidence="1" type="ORF">Ccl03g_28840</name>
</gene>
<evidence type="ECO:0000313" key="1">
    <source>
        <dbReference type="EMBL" id="GEA37171.1"/>
    </source>
</evidence>
<reference evidence="1 2" key="1">
    <citation type="submission" date="2019-06" db="EMBL/GenBank/DDBJ databases">
        <title>Draft genome sequence of [Clostridium] clostridioforme NBRC 113352.</title>
        <authorList>
            <person name="Miura T."/>
            <person name="Furukawa M."/>
            <person name="Shimamura M."/>
            <person name="Ohyama Y."/>
            <person name="Yamazoe A."/>
            <person name="Kawasaki H."/>
        </authorList>
    </citation>
    <scope>NUCLEOTIDE SEQUENCE [LARGE SCALE GENOMIC DNA]</scope>
    <source>
        <strain evidence="1 2">NBRC 113352</strain>
    </source>
</reference>
<comment type="caution">
    <text evidence="1">The sequence shown here is derived from an EMBL/GenBank/DDBJ whole genome shotgun (WGS) entry which is preliminary data.</text>
</comment>
<organism evidence="1 2">
    <name type="scientific">Enterocloster clostridioformis</name>
    <dbReference type="NCBI Taxonomy" id="1531"/>
    <lineage>
        <taxon>Bacteria</taxon>
        <taxon>Bacillati</taxon>
        <taxon>Bacillota</taxon>
        <taxon>Clostridia</taxon>
        <taxon>Lachnospirales</taxon>
        <taxon>Lachnospiraceae</taxon>
        <taxon>Enterocloster</taxon>
    </lineage>
</organism>
<dbReference type="AlphaFoldDB" id="A0A829WCB3"/>
<evidence type="ECO:0000313" key="2">
    <source>
        <dbReference type="Proteomes" id="UP000315200"/>
    </source>
</evidence>
<sequence length="60" mass="6972">MNKQIWICMSHYNSDFLQINFGFPFQKLCNQMIETDGGNVYGYSENYQLSNKDAGVNKEP</sequence>
<proteinExistence type="predicted"/>
<accession>A0A829WCB3</accession>
<dbReference type="EMBL" id="BJLB01000001">
    <property type="protein sequence ID" value="GEA37171.1"/>
    <property type="molecule type" value="Genomic_DNA"/>
</dbReference>